<dbReference type="AlphaFoldDB" id="B4RAV3"/>
<accession>B4RAV3</accession>
<dbReference type="EMBL" id="CP000747">
    <property type="protein sequence ID" value="ACG78004.1"/>
    <property type="molecule type" value="Genomic_DNA"/>
</dbReference>
<protein>
    <submittedName>
        <fullName evidence="1">Uncharacterized protein</fullName>
    </submittedName>
</protein>
<reference evidence="1 2" key="1">
    <citation type="journal article" date="2008" name="BMC Genomics">
        <title>Complete genome of Phenylobacterium zucineum - a novel facultative intracellular bacterium isolated from human erythroleukemia cell line K562.</title>
        <authorList>
            <person name="Luo Y."/>
            <person name="Xu X."/>
            <person name="Ding Z."/>
            <person name="Liu Z."/>
            <person name="Zhang B."/>
            <person name="Yan Z."/>
            <person name="Sun J."/>
            <person name="Hu S."/>
            <person name="Hu X."/>
        </authorList>
    </citation>
    <scope>NUCLEOTIDE SEQUENCE [LARGE SCALE GENOMIC DNA]</scope>
    <source>
        <strain evidence="1 2">HLK1</strain>
    </source>
</reference>
<dbReference type="RefSeq" id="WP_012522147.1">
    <property type="nucleotide sequence ID" value="NC_011144.1"/>
</dbReference>
<dbReference type="OrthoDB" id="5573608at2"/>
<keyword evidence="2" id="KW-1185">Reference proteome</keyword>
<dbReference type="KEGG" id="pzu:PHZ_c1593"/>
<dbReference type="STRING" id="450851.PHZ_c1593"/>
<gene>
    <name evidence="1" type="ordered locus">PHZ_c1593</name>
</gene>
<organism evidence="1 2">
    <name type="scientific">Phenylobacterium zucineum (strain HLK1)</name>
    <dbReference type="NCBI Taxonomy" id="450851"/>
    <lineage>
        <taxon>Bacteria</taxon>
        <taxon>Pseudomonadati</taxon>
        <taxon>Pseudomonadota</taxon>
        <taxon>Alphaproteobacteria</taxon>
        <taxon>Caulobacterales</taxon>
        <taxon>Caulobacteraceae</taxon>
        <taxon>Phenylobacterium</taxon>
    </lineage>
</organism>
<evidence type="ECO:0000313" key="2">
    <source>
        <dbReference type="Proteomes" id="UP000001868"/>
    </source>
</evidence>
<proteinExistence type="predicted"/>
<dbReference type="Proteomes" id="UP000001868">
    <property type="component" value="Chromosome"/>
</dbReference>
<name>B4RAV3_PHEZH</name>
<evidence type="ECO:0000313" key="1">
    <source>
        <dbReference type="EMBL" id="ACG78004.1"/>
    </source>
</evidence>
<dbReference type="HOGENOM" id="CLU_077336_0_0_5"/>
<dbReference type="eggNOG" id="ENOG502Z7KW">
    <property type="taxonomic scope" value="Bacteria"/>
</dbReference>
<sequence length="313" mass="33664">MSSVTAREFAPAPSMSEYIQGLLEETPEVRDSERQRLLTDRLLTPVLPSLEALFRELRAAADARLRPLHPAPGAKPWPIGECLQISETVRRRLDGPEPAALSPAAAEGWAAVRAFRAAGGTVRRAWGDLRGRYFQNALIVGALYVDVSNDTVDPAKPPVEILPFDAAGFRPIAGFGHYARIAASYWGQRVLPNHILPDLAPYLPLIHISPAGRLSLGPLTRYMLGLTLSQGFGPSERALASPALSATTFASFAPLLPGAAASAEAGRADALARCRTYRAEGRSLCAESYNRALAAGREANRRLERVLALPQAS</sequence>